<dbReference type="SUPFAM" id="SSF53756">
    <property type="entry name" value="UDP-Glycosyltransferase/glycogen phosphorylase"/>
    <property type="match status" value="1"/>
</dbReference>
<feature type="region of interest" description="Disordered" evidence="1">
    <location>
        <begin position="1"/>
        <end position="25"/>
    </location>
</feature>
<reference evidence="2 3" key="1">
    <citation type="journal article" date="2019" name="Sci. Rep.">
        <title>A high-quality genome of Eragrostis curvula grass provides insights into Poaceae evolution and supports new strategies to enhance forage quality.</title>
        <authorList>
            <person name="Carballo J."/>
            <person name="Santos B.A.C.M."/>
            <person name="Zappacosta D."/>
            <person name="Garbus I."/>
            <person name="Selva J.P."/>
            <person name="Gallo C.A."/>
            <person name="Diaz A."/>
            <person name="Albertini E."/>
            <person name="Caccamo M."/>
            <person name="Echenique V."/>
        </authorList>
    </citation>
    <scope>NUCLEOTIDE SEQUENCE [LARGE SCALE GENOMIC DNA]</scope>
    <source>
        <strain evidence="3">cv. Victoria</strain>
        <tissue evidence="2">Leaf</tissue>
    </source>
</reference>
<dbReference type="EMBL" id="RWGY01000039">
    <property type="protein sequence ID" value="TVU09232.1"/>
    <property type="molecule type" value="Genomic_DNA"/>
</dbReference>
<gene>
    <name evidence="2" type="ORF">EJB05_42684</name>
</gene>
<name>A0A5J9TD78_9POAL</name>
<comment type="caution">
    <text evidence="2">The sequence shown here is derived from an EMBL/GenBank/DDBJ whole genome shotgun (WGS) entry which is preliminary data.</text>
</comment>
<dbReference type="OrthoDB" id="780184at2759"/>
<protein>
    <submittedName>
        <fullName evidence="2">Uncharacterized protein</fullName>
    </submittedName>
</protein>
<evidence type="ECO:0000313" key="3">
    <source>
        <dbReference type="Proteomes" id="UP000324897"/>
    </source>
</evidence>
<proteinExistence type="predicted"/>
<feature type="compositionally biased region" description="Gly residues" evidence="1">
    <location>
        <begin position="1"/>
        <end position="16"/>
    </location>
</feature>
<keyword evidence="3" id="KW-1185">Reference proteome</keyword>
<evidence type="ECO:0000313" key="2">
    <source>
        <dbReference type="EMBL" id="TVU09232.1"/>
    </source>
</evidence>
<evidence type="ECO:0000256" key="1">
    <source>
        <dbReference type="SAM" id="MobiDB-lite"/>
    </source>
</evidence>
<feature type="non-terminal residue" evidence="2">
    <location>
        <position position="1"/>
    </location>
</feature>
<dbReference type="Gramene" id="TVU09232">
    <property type="protein sequence ID" value="TVU09232"/>
    <property type="gene ID" value="EJB05_42684"/>
</dbReference>
<sequence>MATTGGGGATAAGVGVGAEVRPREREVVPADAVATFLDTGDAARGRVRELARKARAAVAEGGSSSSDLRRLVDYLIQAKAAVVCGAGGGSPP</sequence>
<organism evidence="2 3">
    <name type="scientific">Eragrostis curvula</name>
    <name type="common">weeping love grass</name>
    <dbReference type="NCBI Taxonomy" id="38414"/>
    <lineage>
        <taxon>Eukaryota</taxon>
        <taxon>Viridiplantae</taxon>
        <taxon>Streptophyta</taxon>
        <taxon>Embryophyta</taxon>
        <taxon>Tracheophyta</taxon>
        <taxon>Spermatophyta</taxon>
        <taxon>Magnoliopsida</taxon>
        <taxon>Liliopsida</taxon>
        <taxon>Poales</taxon>
        <taxon>Poaceae</taxon>
        <taxon>PACMAD clade</taxon>
        <taxon>Chloridoideae</taxon>
        <taxon>Eragrostideae</taxon>
        <taxon>Eragrostidinae</taxon>
        <taxon>Eragrostis</taxon>
    </lineage>
</organism>
<accession>A0A5J9TD78</accession>
<dbReference type="Proteomes" id="UP000324897">
    <property type="component" value="Chromosome 3"/>
</dbReference>
<dbReference type="AlphaFoldDB" id="A0A5J9TD78"/>
<dbReference type="Gene3D" id="3.40.50.2000">
    <property type="entry name" value="Glycogen Phosphorylase B"/>
    <property type="match status" value="2"/>
</dbReference>